<dbReference type="PRINTS" id="PR01490">
    <property type="entry name" value="RTXTOXIND"/>
</dbReference>
<feature type="transmembrane region" description="Helical" evidence="10">
    <location>
        <begin position="39"/>
        <end position="61"/>
    </location>
</feature>
<comment type="similarity">
    <text evidence="2">Belongs to the membrane fusion protein (MFP) (TC 8.A.1) family.</text>
</comment>
<protein>
    <submittedName>
        <fullName evidence="12">HlyD family type I secretion periplasmic adaptor subunit</fullName>
    </submittedName>
</protein>
<evidence type="ECO:0000256" key="2">
    <source>
        <dbReference type="ARBA" id="ARBA00009477"/>
    </source>
</evidence>
<evidence type="ECO:0000256" key="5">
    <source>
        <dbReference type="ARBA" id="ARBA00022519"/>
    </source>
</evidence>
<dbReference type="NCBIfam" id="TIGR01843">
    <property type="entry name" value="type_I_hlyD"/>
    <property type="match status" value="1"/>
</dbReference>
<evidence type="ECO:0000313" key="12">
    <source>
        <dbReference type="EMBL" id="HFN01723.1"/>
    </source>
</evidence>
<keyword evidence="4" id="KW-1003">Cell membrane</keyword>
<dbReference type="Gene3D" id="2.40.30.170">
    <property type="match status" value="1"/>
</dbReference>
<dbReference type="EMBL" id="DSRU01000439">
    <property type="protein sequence ID" value="HFN01723.1"/>
    <property type="molecule type" value="Genomic_DNA"/>
</dbReference>
<dbReference type="GO" id="GO:0015031">
    <property type="term" value="P:protein transport"/>
    <property type="evidence" value="ECO:0007669"/>
    <property type="project" value="InterPro"/>
</dbReference>
<evidence type="ECO:0000256" key="7">
    <source>
        <dbReference type="ARBA" id="ARBA00022989"/>
    </source>
</evidence>
<dbReference type="Gene3D" id="2.40.50.100">
    <property type="match status" value="1"/>
</dbReference>
<keyword evidence="7 10" id="KW-1133">Transmembrane helix</keyword>
<keyword evidence="8 10" id="KW-0472">Membrane</keyword>
<name>A0A7C3KL23_9CYAN</name>
<dbReference type="InterPro" id="IPR010129">
    <property type="entry name" value="T1SS_HlyD"/>
</dbReference>
<evidence type="ECO:0000256" key="1">
    <source>
        <dbReference type="ARBA" id="ARBA00004377"/>
    </source>
</evidence>
<dbReference type="InterPro" id="IPR058982">
    <property type="entry name" value="Beta-barrel_AprE"/>
</dbReference>
<keyword evidence="3" id="KW-0813">Transport</keyword>
<accession>A0A7C3KL23</accession>
<evidence type="ECO:0000256" key="9">
    <source>
        <dbReference type="SAM" id="Coils"/>
    </source>
</evidence>
<comment type="subcellular location">
    <subcellularLocation>
        <location evidence="1">Cell inner membrane</location>
        <topology evidence="1">Single-pass membrane protein</topology>
    </subcellularLocation>
</comment>
<dbReference type="InterPro" id="IPR050739">
    <property type="entry name" value="MFP"/>
</dbReference>
<sequence>MNIPNSSSIQRQQTKRQFANTQEYLNYELGNAVRRLPPLYTRVLVSGICLAVTGTIAWAAFSKVEEVATANGQVVPATQVQPLRSLAAGQLRDINITEGKAVKKGDVLVQLDPTQSKVEVQRLEKLVTQNRGALARLEAERSGKVQAGSVLQNELLAARLREYRDRRFAAEAEASRQLSAIRAAQVQKTRLQSDLVFATQKSQAMQALAVRGAVPRFDYIDTQNKVEGLQKEIAIQDQAIEQSRQAFQAAKTNARRLEAERQSEILTQIDKQQQELTDLEGKLSQASEQQKQSSIRAGVDGTVYNVKVAKTGATVHAGDELLSIVPAGEELLVEAKVSNQDVGFIKPGMRVKVKLASFPYQEYGMVEGTVSKISPNAVNEKDMGLVFPVQVQLKQHFVRVNGQEVSLTPGMVATAEIVTRQKTVLSFLLDPITGSWDRAFSVR</sequence>
<dbReference type="Pfam" id="PF26002">
    <property type="entry name" value="Beta-barrel_AprE"/>
    <property type="match status" value="1"/>
</dbReference>
<comment type="caution">
    <text evidence="12">The sequence shown here is derived from an EMBL/GenBank/DDBJ whole genome shotgun (WGS) entry which is preliminary data.</text>
</comment>
<reference evidence="12" key="1">
    <citation type="journal article" date="2020" name="mSystems">
        <title>Genome- and Community-Level Interaction Insights into Carbon Utilization and Element Cycling Functions of Hydrothermarchaeota in Hydrothermal Sediment.</title>
        <authorList>
            <person name="Zhou Z."/>
            <person name="Liu Y."/>
            <person name="Xu W."/>
            <person name="Pan J."/>
            <person name="Luo Z.H."/>
            <person name="Li M."/>
        </authorList>
    </citation>
    <scope>NUCLEOTIDE SEQUENCE [LARGE SCALE GENOMIC DNA]</scope>
    <source>
        <strain evidence="12">SpSt-418</strain>
    </source>
</reference>
<feature type="coiled-coil region" evidence="9">
    <location>
        <begin position="226"/>
        <end position="289"/>
    </location>
</feature>
<gene>
    <name evidence="12" type="ORF">ENR64_29065</name>
</gene>
<dbReference type="SUPFAM" id="SSF111369">
    <property type="entry name" value="HlyD-like secretion proteins"/>
    <property type="match status" value="1"/>
</dbReference>
<evidence type="ECO:0000256" key="4">
    <source>
        <dbReference type="ARBA" id="ARBA00022475"/>
    </source>
</evidence>
<evidence type="ECO:0000256" key="3">
    <source>
        <dbReference type="ARBA" id="ARBA00022448"/>
    </source>
</evidence>
<feature type="coiled-coil region" evidence="9">
    <location>
        <begin position="120"/>
        <end position="173"/>
    </location>
</feature>
<dbReference type="PANTHER" id="PTHR30386">
    <property type="entry name" value="MEMBRANE FUSION SUBUNIT OF EMRAB-TOLC MULTIDRUG EFFLUX PUMP"/>
    <property type="match status" value="1"/>
</dbReference>
<dbReference type="GO" id="GO:0005886">
    <property type="term" value="C:plasma membrane"/>
    <property type="evidence" value="ECO:0007669"/>
    <property type="project" value="UniProtKB-SubCell"/>
</dbReference>
<dbReference type="AlphaFoldDB" id="A0A7C3KL23"/>
<evidence type="ECO:0000256" key="8">
    <source>
        <dbReference type="ARBA" id="ARBA00023136"/>
    </source>
</evidence>
<evidence type="ECO:0000256" key="10">
    <source>
        <dbReference type="SAM" id="Phobius"/>
    </source>
</evidence>
<feature type="domain" description="AprE-like beta-barrel" evidence="11">
    <location>
        <begin position="331"/>
        <end position="420"/>
    </location>
</feature>
<keyword evidence="9" id="KW-0175">Coiled coil</keyword>
<evidence type="ECO:0000256" key="6">
    <source>
        <dbReference type="ARBA" id="ARBA00022692"/>
    </source>
</evidence>
<proteinExistence type="inferred from homology"/>
<dbReference type="PANTHER" id="PTHR30386:SF26">
    <property type="entry name" value="TRANSPORT PROTEIN COMB"/>
    <property type="match status" value="1"/>
</dbReference>
<keyword evidence="6 10" id="KW-0812">Transmembrane</keyword>
<evidence type="ECO:0000259" key="11">
    <source>
        <dbReference type="Pfam" id="PF26002"/>
    </source>
</evidence>
<keyword evidence="5" id="KW-0997">Cell inner membrane</keyword>
<organism evidence="12">
    <name type="scientific">Oscillatoriales cyanobacterium SpSt-418</name>
    <dbReference type="NCBI Taxonomy" id="2282169"/>
    <lineage>
        <taxon>Bacteria</taxon>
        <taxon>Bacillati</taxon>
        <taxon>Cyanobacteriota</taxon>
        <taxon>Cyanophyceae</taxon>
        <taxon>Oscillatoriophycideae</taxon>
        <taxon>Oscillatoriales</taxon>
    </lineage>
</organism>